<proteinExistence type="predicted"/>
<keyword evidence="2" id="KW-1185">Reference proteome</keyword>
<name>A0A3N0Y020_ANAGA</name>
<dbReference type="Proteomes" id="UP000281406">
    <property type="component" value="Unassembled WGS sequence"/>
</dbReference>
<organism evidence="1 2">
    <name type="scientific">Anabarilius grahami</name>
    <name type="common">Kanglang fish</name>
    <name type="synonym">Barilius grahami</name>
    <dbReference type="NCBI Taxonomy" id="495550"/>
    <lineage>
        <taxon>Eukaryota</taxon>
        <taxon>Metazoa</taxon>
        <taxon>Chordata</taxon>
        <taxon>Craniata</taxon>
        <taxon>Vertebrata</taxon>
        <taxon>Euteleostomi</taxon>
        <taxon>Actinopterygii</taxon>
        <taxon>Neopterygii</taxon>
        <taxon>Teleostei</taxon>
        <taxon>Ostariophysi</taxon>
        <taxon>Cypriniformes</taxon>
        <taxon>Xenocyprididae</taxon>
        <taxon>Xenocypridinae</taxon>
        <taxon>Xenocypridinae incertae sedis</taxon>
        <taxon>Anabarilius</taxon>
    </lineage>
</organism>
<evidence type="ECO:0000313" key="2">
    <source>
        <dbReference type="Proteomes" id="UP000281406"/>
    </source>
</evidence>
<reference evidence="1 2" key="1">
    <citation type="submission" date="2018-10" db="EMBL/GenBank/DDBJ databases">
        <title>Genome assembly for a Yunnan-Guizhou Plateau 3E fish, Anabarilius grahami (Regan), and its evolutionary and genetic applications.</title>
        <authorList>
            <person name="Jiang W."/>
        </authorList>
    </citation>
    <scope>NUCLEOTIDE SEQUENCE [LARGE SCALE GENOMIC DNA]</scope>
    <source>
        <strain evidence="1">AG-KIZ</strain>
        <tissue evidence="1">Muscle</tissue>
    </source>
</reference>
<dbReference type="EMBL" id="RJVU01056011">
    <property type="protein sequence ID" value="ROK67593.1"/>
    <property type="molecule type" value="Genomic_DNA"/>
</dbReference>
<dbReference type="AlphaFoldDB" id="A0A3N0Y020"/>
<accession>A0A3N0Y020</accession>
<evidence type="ECO:0000313" key="1">
    <source>
        <dbReference type="EMBL" id="ROK67593.1"/>
    </source>
</evidence>
<comment type="caution">
    <text evidence="1">The sequence shown here is derived from an EMBL/GenBank/DDBJ whole genome shotgun (WGS) entry which is preliminary data.</text>
</comment>
<protein>
    <submittedName>
        <fullName evidence="1">Uncharacterized protein</fullName>
    </submittedName>
</protein>
<gene>
    <name evidence="1" type="ORF">DPX16_12495</name>
</gene>
<sequence length="206" mass="21564">MDFLAVQVLFQVLCQEQRSLETHTHGFLHLAFFTNFPPLPETIVLVASPGSLVPPAPPCSDVALPEPWISQPSAALRLSTPSAQSSVPPAPPQSLGTLAPRRTLVTVALPWPPGSSVSPILAGSSPACRAPLPPASSPSVIQPGVVSQVSTMAPFSLNSAMTLHTGCALGPLLASPAPGSSHCHQHPDISHHQCLLVPFTRIREND</sequence>